<gene>
    <name evidence="2" type="ORF">Aco03nite_104710</name>
</gene>
<evidence type="ECO:0000313" key="2">
    <source>
        <dbReference type="EMBL" id="GID62067.1"/>
    </source>
</evidence>
<dbReference type="EMBL" id="BOMG01000162">
    <property type="protein sequence ID" value="GID62067.1"/>
    <property type="molecule type" value="Genomic_DNA"/>
</dbReference>
<keyword evidence="3" id="KW-1185">Reference proteome</keyword>
<dbReference type="Pfam" id="PF09995">
    <property type="entry name" value="MPAB_Lcp_cat"/>
    <property type="match status" value="1"/>
</dbReference>
<evidence type="ECO:0000259" key="1">
    <source>
        <dbReference type="Pfam" id="PF09995"/>
    </source>
</evidence>
<comment type="caution">
    <text evidence="2">The sequence shown here is derived from an EMBL/GenBank/DDBJ whole genome shotgun (WGS) entry which is preliminary data.</text>
</comment>
<dbReference type="PANTHER" id="PTHR36151:SF3">
    <property type="entry name" value="ER-BOUND OXYGENASE MPAB_MPAB'_RUBBER OXYGENASE CATALYTIC DOMAIN-CONTAINING PROTEIN"/>
    <property type="match status" value="1"/>
</dbReference>
<dbReference type="InterPro" id="IPR018713">
    <property type="entry name" value="MPAB/Lcp_cat_dom"/>
</dbReference>
<organism evidence="2 3">
    <name type="scientific">Actinoplanes couchii</name>
    <dbReference type="NCBI Taxonomy" id="403638"/>
    <lineage>
        <taxon>Bacteria</taxon>
        <taxon>Bacillati</taxon>
        <taxon>Actinomycetota</taxon>
        <taxon>Actinomycetes</taxon>
        <taxon>Micromonosporales</taxon>
        <taxon>Micromonosporaceae</taxon>
        <taxon>Actinoplanes</taxon>
    </lineage>
</organism>
<protein>
    <recommendedName>
        <fullName evidence="1">ER-bound oxygenase mpaB/mpaB'/Rubber oxygenase catalytic domain-containing protein</fullName>
    </recommendedName>
</protein>
<sequence>MTDDRTGLFTPESVSWKVFDDPIVALGGLRSLYLQALHPRAVAAIAQNSSYRIDPWRRLIATWGFLRTILYGTSTEAHAMAGRVRRLHASMRATDPRTGEHYRIDEPELLLWVHVTEVESFVTTVRRAGIRLSDDEVDGFYAEQRVCAELVGLDPAAVPGSAAEVAAYYDSVRPELGHTPEAAEVAGFLTTYPPAPAAVRNRAVRLALDSGSANRMYSGLTVTAIGLLPGWARRLYGFRDRPFNNLTTDLSVRATRLLIHTGLPDRHRVPPMRQAALHRAGR</sequence>
<proteinExistence type="predicted"/>
<dbReference type="PANTHER" id="PTHR36151">
    <property type="entry name" value="BLR2777 PROTEIN"/>
    <property type="match status" value="1"/>
</dbReference>
<dbReference type="Proteomes" id="UP000612282">
    <property type="component" value="Unassembled WGS sequence"/>
</dbReference>
<accession>A0ABQ3XU87</accession>
<dbReference type="RefSeq" id="WP_203810662.1">
    <property type="nucleotide sequence ID" value="NZ_BAAAQE010000094.1"/>
</dbReference>
<evidence type="ECO:0000313" key="3">
    <source>
        <dbReference type="Proteomes" id="UP000612282"/>
    </source>
</evidence>
<feature type="domain" description="ER-bound oxygenase mpaB/mpaB'/Rubber oxygenase catalytic" evidence="1">
    <location>
        <begin position="16"/>
        <end position="254"/>
    </location>
</feature>
<name>A0ABQ3XU87_9ACTN</name>
<reference evidence="2 3" key="1">
    <citation type="submission" date="2021-01" db="EMBL/GenBank/DDBJ databases">
        <title>Whole genome shotgun sequence of Actinoplanes couchii NBRC 106145.</title>
        <authorList>
            <person name="Komaki H."/>
            <person name="Tamura T."/>
        </authorList>
    </citation>
    <scope>NUCLEOTIDE SEQUENCE [LARGE SCALE GENOMIC DNA]</scope>
    <source>
        <strain evidence="2 3">NBRC 106145</strain>
    </source>
</reference>